<reference evidence="1" key="2">
    <citation type="submission" date="2019-05" db="EMBL/GenBank/DDBJ databases">
        <authorList>
            <person name="Schuster J.A."/>
            <person name="Ehrmann M.A."/>
        </authorList>
    </citation>
    <scope>NUCLEOTIDE SEQUENCE</scope>
    <source>
        <strain evidence="1">TMW 1.2098</strain>
    </source>
</reference>
<evidence type="ECO:0000313" key="3">
    <source>
        <dbReference type="Proteomes" id="UP000380386"/>
    </source>
</evidence>
<dbReference type="AlphaFoldDB" id="A0A5P0ZF30"/>
<dbReference type="Pfam" id="PF12691">
    <property type="entry name" value="Phage_tail_terminator_6"/>
    <property type="match status" value="1"/>
</dbReference>
<accession>A0A5P0ZF30</accession>
<gene>
    <name evidence="2" type="ORF">FHL02_01320</name>
    <name evidence="1" type="ORF">FHL03_01950</name>
</gene>
<evidence type="ECO:0000313" key="4">
    <source>
        <dbReference type="Proteomes" id="UP000436655"/>
    </source>
</evidence>
<proteinExistence type="predicted"/>
<dbReference type="OrthoDB" id="2928533at2"/>
<comment type="caution">
    <text evidence="2">The sequence shown here is derived from an EMBL/GenBank/DDBJ whole genome shotgun (WGS) entry which is preliminary data.</text>
</comment>
<protein>
    <submittedName>
        <fullName evidence="2">Minor capsid protein</fullName>
    </submittedName>
</protein>
<evidence type="ECO:0000313" key="1">
    <source>
        <dbReference type="EMBL" id="MQS44244.1"/>
    </source>
</evidence>
<dbReference type="RefSeq" id="WP_153381739.1">
    <property type="nucleotide sequence ID" value="NZ_VDFM01000001.1"/>
</dbReference>
<dbReference type="InterPro" id="IPR024411">
    <property type="entry name" value="Tail_terminator_phage"/>
</dbReference>
<dbReference type="EMBL" id="VDFN01000001">
    <property type="protein sequence ID" value="MQS44244.1"/>
    <property type="molecule type" value="Genomic_DNA"/>
</dbReference>
<sequence length="130" mass="15018">MDLIDRLAESLNKIQDLPSKVIKGYMQPDETIGLYPLPGSSLIDEDWAGNRTKRMNYEVAIRTNDSKLANDSMWLISNYLESLKDIKSKDNSYQFEQIQQTGLPSISEQDDRGFSVYMLDFFIDIITLRK</sequence>
<dbReference type="Proteomes" id="UP000436655">
    <property type="component" value="Unassembled WGS sequence"/>
</dbReference>
<name>A0A5P0ZF30_9LACO</name>
<dbReference type="EMBL" id="VDFM01000001">
    <property type="protein sequence ID" value="MQS51652.1"/>
    <property type="molecule type" value="Genomic_DNA"/>
</dbReference>
<dbReference type="Proteomes" id="UP000380386">
    <property type="component" value="Unassembled WGS sequence"/>
</dbReference>
<keyword evidence="4" id="KW-1185">Reference proteome</keyword>
<reference evidence="3 4" key="1">
    <citation type="journal article" date="2019" name="Syst. Appl. Microbiol.">
        <title>Polyphasic characterization of two novel Lactobacillus spp. isolated from blown salami packages: Description of Lactobacillus halodurans sp. nov. and Lactobacillus salsicarnum sp. nov.</title>
        <authorList>
            <person name="Schuster J.A."/>
            <person name="Klingl A."/>
            <person name="Vogel R.F."/>
            <person name="Ehrmann M.A."/>
        </authorList>
    </citation>
    <scope>NUCLEOTIDE SEQUENCE [LARGE SCALE GENOMIC DNA]</scope>
    <source>
        <strain evidence="1 4">TMW 1.2098</strain>
        <strain evidence="2 3">TMW 1.2118</strain>
    </source>
</reference>
<evidence type="ECO:0000313" key="2">
    <source>
        <dbReference type="EMBL" id="MQS51652.1"/>
    </source>
</evidence>
<organism evidence="2 3">
    <name type="scientific">Companilactobacillus mishanensis</name>
    <dbReference type="NCBI Taxonomy" id="2486008"/>
    <lineage>
        <taxon>Bacteria</taxon>
        <taxon>Bacillati</taxon>
        <taxon>Bacillota</taxon>
        <taxon>Bacilli</taxon>
        <taxon>Lactobacillales</taxon>
        <taxon>Lactobacillaceae</taxon>
        <taxon>Companilactobacillus</taxon>
    </lineage>
</organism>